<feature type="transmembrane region" description="Helical" evidence="1">
    <location>
        <begin position="76"/>
        <end position="97"/>
    </location>
</feature>
<protein>
    <submittedName>
        <fullName evidence="2">Uncharacterized protein</fullName>
    </submittedName>
</protein>
<evidence type="ECO:0000256" key="1">
    <source>
        <dbReference type="SAM" id="Phobius"/>
    </source>
</evidence>
<dbReference type="EMBL" id="BIFS01000001">
    <property type="protein sequence ID" value="GCE21335.1"/>
    <property type="molecule type" value="Genomic_DNA"/>
</dbReference>
<dbReference type="Proteomes" id="UP000287188">
    <property type="component" value="Unassembled WGS sequence"/>
</dbReference>
<sequence length="150" mass="17025">MLSESTSDSTERAGQTLFSLARLGKRLPPWYVALVMCVVFLASIVLVYLILLLLQIEPFLHSWTISSDVRLQALSTLIQVGLEYAAVIGALALWVKLYERRPFWTIGFQRQGAWLKFGRGFLCGLLMFALAMGLLWLLGPPRLPWTLRDR</sequence>
<dbReference type="AlphaFoldDB" id="A0A402AQL3"/>
<accession>A0A402AQL3</accession>
<organism evidence="2 3">
    <name type="scientific">Dictyobacter kobayashii</name>
    <dbReference type="NCBI Taxonomy" id="2014872"/>
    <lineage>
        <taxon>Bacteria</taxon>
        <taxon>Bacillati</taxon>
        <taxon>Chloroflexota</taxon>
        <taxon>Ktedonobacteria</taxon>
        <taxon>Ktedonobacterales</taxon>
        <taxon>Dictyobacteraceae</taxon>
        <taxon>Dictyobacter</taxon>
    </lineage>
</organism>
<comment type="caution">
    <text evidence="2">The sequence shown here is derived from an EMBL/GenBank/DDBJ whole genome shotgun (WGS) entry which is preliminary data.</text>
</comment>
<feature type="transmembrane region" description="Helical" evidence="1">
    <location>
        <begin position="117"/>
        <end position="138"/>
    </location>
</feature>
<gene>
    <name evidence="2" type="ORF">KDK_51350</name>
</gene>
<evidence type="ECO:0000313" key="3">
    <source>
        <dbReference type="Proteomes" id="UP000287188"/>
    </source>
</evidence>
<keyword evidence="1" id="KW-0472">Membrane</keyword>
<keyword evidence="1" id="KW-0812">Transmembrane</keyword>
<feature type="transmembrane region" description="Helical" evidence="1">
    <location>
        <begin position="30"/>
        <end position="56"/>
    </location>
</feature>
<name>A0A402AQL3_9CHLR</name>
<keyword evidence="3" id="KW-1185">Reference proteome</keyword>
<proteinExistence type="predicted"/>
<dbReference type="RefSeq" id="WP_126552942.1">
    <property type="nucleotide sequence ID" value="NZ_BIFS01000001.1"/>
</dbReference>
<keyword evidence="1" id="KW-1133">Transmembrane helix</keyword>
<evidence type="ECO:0000313" key="2">
    <source>
        <dbReference type="EMBL" id="GCE21335.1"/>
    </source>
</evidence>
<reference evidence="3" key="1">
    <citation type="submission" date="2018-12" db="EMBL/GenBank/DDBJ databases">
        <title>Tengunoibacter tsumagoiensis gen. nov., sp. nov., Dictyobacter kobayashii sp. nov., D. alpinus sp. nov., and D. joshuensis sp. nov. and description of Dictyobacteraceae fam. nov. within the order Ktedonobacterales isolated from Tengu-no-mugimeshi.</title>
        <authorList>
            <person name="Wang C.M."/>
            <person name="Zheng Y."/>
            <person name="Sakai Y."/>
            <person name="Toyoda A."/>
            <person name="Minakuchi Y."/>
            <person name="Abe K."/>
            <person name="Yokota A."/>
            <person name="Yabe S."/>
        </authorList>
    </citation>
    <scope>NUCLEOTIDE SEQUENCE [LARGE SCALE GENOMIC DNA]</scope>
    <source>
        <strain evidence="3">Uno11</strain>
    </source>
</reference>